<organism evidence="8 9">
    <name type="scientific">Serendipita vermifera MAFF 305830</name>
    <dbReference type="NCBI Taxonomy" id="933852"/>
    <lineage>
        <taxon>Eukaryota</taxon>
        <taxon>Fungi</taxon>
        <taxon>Dikarya</taxon>
        <taxon>Basidiomycota</taxon>
        <taxon>Agaricomycotina</taxon>
        <taxon>Agaricomycetes</taxon>
        <taxon>Sebacinales</taxon>
        <taxon>Serendipitaceae</taxon>
        <taxon>Serendipita</taxon>
    </lineage>
</organism>
<proteinExistence type="inferred from homology"/>
<evidence type="ECO:0000256" key="3">
    <source>
        <dbReference type="ARBA" id="ARBA00022552"/>
    </source>
</evidence>
<dbReference type="PANTHER" id="PTHR23271:SF1">
    <property type="entry name" value="U3 SMALL NUCLEOLAR RNA-ASSOCIATED PROTEIN 6 HOMOLOG"/>
    <property type="match status" value="1"/>
</dbReference>
<dbReference type="GO" id="GO:0034388">
    <property type="term" value="C:Pwp2p-containing subcomplex of 90S preribosome"/>
    <property type="evidence" value="ECO:0007669"/>
    <property type="project" value="TreeGrafter"/>
</dbReference>
<reference evidence="9" key="2">
    <citation type="submission" date="2015-01" db="EMBL/GenBank/DDBJ databases">
        <title>Evolutionary Origins and Diversification of the Mycorrhizal Mutualists.</title>
        <authorList>
            <consortium name="DOE Joint Genome Institute"/>
            <consortium name="Mycorrhizal Genomics Consortium"/>
            <person name="Kohler A."/>
            <person name="Kuo A."/>
            <person name="Nagy L.G."/>
            <person name="Floudas D."/>
            <person name="Copeland A."/>
            <person name="Barry K.W."/>
            <person name="Cichocki N."/>
            <person name="Veneault-Fourrey C."/>
            <person name="LaButti K."/>
            <person name="Lindquist E.A."/>
            <person name="Lipzen A."/>
            <person name="Lundell T."/>
            <person name="Morin E."/>
            <person name="Murat C."/>
            <person name="Riley R."/>
            <person name="Ohm R."/>
            <person name="Sun H."/>
            <person name="Tunlid A."/>
            <person name="Henrissat B."/>
            <person name="Grigoriev I.V."/>
            <person name="Hibbett D.S."/>
            <person name="Martin F."/>
        </authorList>
    </citation>
    <scope>NUCLEOTIDE SEQUENCE [LARGE SCALE GENOMIC DNA]</scope>
    <source>
        <strain evidence="9">MAFF 305830</strain>
    </source>
</reference>
<dbReference type="InterPro" id="IPR003107">
    <property type="entry name" value="HAT"/>
</dbReference>
<feature type="region of interest" description="Disordered" evidence="6">
    <location>
        <begin position="587"/>
        <end position="628"/>
    </location>
</feature>
<dbReference type="GO" id="GO:0000462">
    <property type="term" value="P:maturation of SSU-rRNA from tricistronic rRNA transcript (SSU-rRNA, 5.8S rRNA, LSU-rRNA)"/>
    <property type="evidence" value="ECO:0007669"/>
    <property type="project" value="InterPro"/>
</dbReference>
<evidence type="ECO:0000259" key="7">
    <source>
        <dbReference type="Pfam" id="PF08640"/>
    </source>
</evidence>
<dbReference type="InterPro" id="IPR013949">
    <property type="entry name" value="Utp6"/>
</dbReference>
<evidence type="ECO:0000313" key="9">
    <source>
        <dbReference type="Proteomes" id="UP000054097"/>
    </source>
</evidence>
<dbReference type="GO" id="GO:0032040">
    <property type="term" value="C:small-subunit processome"/>
    <property type="evidence" value="ECO:0007669"/>
    <property type="project" value="TreeGrafter"/>
</dbReference>
<comment type="subcellular location">
    <subcellularLocation>
        <location evidence="1">Nucleus</location>
        <location evidence="1">Nucleolus</location>
    </subcellularLocation>
</comment>
<dbReference type="InterPro" id="IPR055347">
    <property type="entry name" value="UTP6_N"/>
</dbReference>
<evidence type="ECO:0000256" key="1">
    <source>
        <dbReference type="ARBA" id="ARBA00004604"/>
    </source>
</evidence>
<dbReference type="AlphaFoldDB" id="A0A0C2WSP9"/>
<sequence length="633" mass="71456">MERVQYSLEASLPELKDLQANGIFSPMEIKEIIKRRTNYELQLIRRQPRKKDFLDYIEYEMALERLRHTPLPHSLSSHSLVQKQFSIFERATRKFKGDVRLWVQYIDVAKKEGAGNLVGRIVAKALKLHPSSIPLYILAAQHELDQSLPSAARNLLQRGIRINNTSIDLWCEYVKMELGWCEFLKRRWETLGIRPTEDSLEDTTSDADSARKDVLNGAIVKEVLSNALQALPALKTFDALLQTLQNYPTPLSKSLIPFLFELLPHYQGLKDASNGQIRARYATRHLSTLPEGKAFVEGLKLANEELVASCSRSPEEGESPEVVDSLTAYAEFVTKQWETITEGNLPLPRNQMQNPGRDAVFSAHLRILLDPTHPQPLPTARKICKLARQYSVASTNNLRDVSRLARSQCTGEGIESVWTWGWDQLTTLERETLIKETLLLPSNTKMAHLREILTLRTLSSIYHTITDASVQSNTLEVTAKGRRQTITRLLQTYVPSPEVYRHAFDLERNLPAAADPKSPKNGESSSHILETIYLLWRDHSLQSKEDATFAYAAHMLEIGSVGEATRMFNNLLSTATSLEAREGMEKRWKGVVDGKGPDTTGDSRMEIDADSPSNQNHSSAEESDDDVEFVVVG</sequence>
<feature type="domain" description="U3 small nucleolar RNA-associated protein 6 N-terminal" evidence="7">
    <location>
        <begin position="8"/>
        <end position="69"/>
    </location>
</feature>
<keyword evidence="9" id="KW-1185">Reference proteome</keyword>
<dbReference type="InterPro" id="IPR011990">
    <property type="entry name" value="TPR-like_helical_dom_sf"/>
</dbReference>
<accession>A0A0C2WSP9</accession>
<dbReference type="Gene3D" id="1.25.40.10">
    <property type="entry name" value="Tetratricopeptide repeat domain"/>
    <property type="match status" value="1"/>
</dbReference>
<keyword evidence="5" id="KW-0539">Nucleus</keyword>
<dbReference type="SUPFAM" id="SSF48452">
    <property type="entry name" value="TPR-like"/>
    <property type="match status" value="1"/>
</dbReference>
<feature type="compositionally biased region" description="Basic and acidic residues" evidence="6">
    <location>
        <begin position="587"/>
        <end position="607"/>
    </location>
</feature>
<dbReference type="Pfam" id="PF08640">
    <property type="entry name" value="U3_assoc_6"/>
    <property type="match status" value="1"/>
</dbReference>
<dbReference type="STRING" id="933852.A0A0C2WSP9"/>
<dbReference type="OrthoDB" id="28112at2759"/>
<evidence type="ECO:0000256" key="4">
    <source>
        <dbReference type="ARBA" id="ARBA00022737"/>
    </source>
</evidence>
<dbReference type="PANTHER" id="PTHR23271">
    <property type="entry name" value="HEPATOCELLULAR CARCINOMA-ASSOCIATED ANTIGEN 66"/>
    <property type="match status" value="1"/>
</dbReference>
<evidence type="ECO:0000313" key="8">
    <source>
        <dbReference type="EMBL" id="KIM29138.1"/>
    </source>
</evidence>
<dbReference type="GO" id="GO:0030515">
    <property type="term" value="F:snoRNA binding"/>
    <property type="evidence" value="ECO:0007669"/>
    <property type="project" value="InterPro"/>
</dbReference>
<evidence type="ECO:0000256" key="2">
    <source>
        <dbReference type="ARBA" id="ARBA00010734"/>
    </source>
</evidence>
<dbReference type="Proteomes" id="UP000054097">
    <property type="component" value="Unassembled WGS sequence"/>
</dbReference>
<evidence type="ECO:0000256" key="6">
    <source>
        <dbReference type="SAM" id="MobiDB-lite"/>
    </source>
</evidence>
<keyword evidence="4" id="KW-0677">Repeat</keyword>
<dbReference type="EMBL" id="KN824290">
    <property type="protein sequence ID" value="KIM29138.1"/>
    <property type="molecule type" value="Genomic_DNA"/>
</dbReference>
<keyword evidence="3" id="KW-0698">rRNA processing</keyword>
<evidence type="ECO:0000256" key="5">
    <source>
        <dbReference type="ARBA" id="ARBA00023242"/>
    </source>
</evidence>
<gene>
    <name evidence="8" type="ORF">M408DRAFT_8499</name>
</gene>
<name>A0A0C2WSP9_SERVB</name>
<comment type="similarity">
    <text evidence="2">Belongs to the UTP6 family.</text>
</comment>
<dbReference type="SMART" id="SM00386">
    <property type="entry name" value="HAT"/>
    <property type="match status" value="3"/>
</dbReference>
<dbReference type="HOGENOM" id="CLU_026025_1_1_1"/>
<protein>
    <recommendedName>
        <fullName evidence="7">U3 small nucleolar RNA-associated protein 6 N-terminal domain-containing protein</fullName>
    </recommendedName>
</protein>
<reference evidence="8 9" key="1">
    <citation type="submission" date="2014-04" db="EMBL/GenBank/DDBJ databases">
        <authorList>
            <consortium name="DOE Joint Genome Institute"/>
            <person name="Kuo A."/>
            <person name="Zuccaro A."/>
            <person name="Kohler A."/>
            <person name="Nagy L.G."/>
            <person name="Floudas D."/>
            <person name="Copeland A."/>
            <person name="Barry K.W."/>
            <person name="Cichocki N."/>
            <person name="Veneault-Fourrey C."/>
            <person name="LaButti K."/>
            <person name="Lindquist E.A."/>
            <person name="Lipzen A."/>
            <person name="Lundell T."/>
            <person name="Morin E."/>
            <person name="Murat C."/>
            <person name="Sun H."/>
            <person name="Tunlid A."/>
            <person name="Henrissat B."/>
            <person name="Grigoriev I.V."/>
            <person name="Hibbett D.S."/>
            <person name="Martin F."/>
            <person name="Nordberg H.P."/>
            <person name="Cantor M.N."/>
            <person name="Hua S.X."/>
        </authorList>
    </citation>
    <scope>NUCLEOTIDE SEQUENCE [LARGE SCALE GENOMIC DNA]</scope>
    <source>
        <strain evidence="8 9">MAFF 305830</strain>
    </source>
</reference>